<dbReference type="PROSITE" id="PS51375">
    <property type="entry name" value="PPR"/>
    <property type="match status" value="2"/>
</dbReference>
<dbReference type="PANTHER" id="PTHR45717:SF15">
    <property type="entry name" value="AGL218WP"/>
    <property type="match status" value="1"/>
</dbReference>
<feature type="repeat" description="PPR" evidence="3">
    <location>
        <begin position="484"/>
        <end position="518"/>
    </location>
</feature>
<accession>A0A5C7ILU3</accession>
<dbReference type="Gene3D" id="1.25.40.10">
    <property type="entry name" value="Tetratricopeptide repeat domain"/>
    <property type="match status" value="2"/>
</dbReference>
<dbReference type="GO" id="GO:0005739">
    <property type="term" value="C:mitochondrion"/>
    <property type="evidence" value="ECO:0007669"/>
    <property type="project" value="TreeGrafter"/>
</dbReference>
<evidence type="ECO:0000256" key="2">
    <source>
        <dbReference type="ARBA" id="ARBA00022737"/>
    </source>
</evidence>
<evidence type="ECO:0000256" key="3">
    <source>
        <dbReference type="PROSITE-ProRule" id="PRU00708"/>
    </source>
</evidence>
<dbReference type="EMBL" id="VAHF01000002">
    <property type="protein sequence ID" value="TXG70181.1"/>
    <property type="molecule type" value="Genomic_DNA"/>
</dbReference>
<sequence>MSNQRSTYFKRNNNYQSSVNNVKEGPIMQEVSSVTNGLSDLQIQQILSIMQGKGATQSATPKANAAGASSDPEPVSPVQQHSPPDPVSPQSSPASPPPEPILCRSQRPHHPPIALRDYACNQVTSPSHLSPLSSGPQKAMQSELAALEANHTWSLTSLLPDGGFLGVKPVNFPMEQNIKLSDSGELLKDPSQYRRLVGRLIYLTITRSDITYSVHVLSIFMHAPRKPHMEAALRVLRYLKSSPGQERDYASRLDLISKVRGLHKAEKYIQNIPKSFQGEVIYRTLLANCVMAVNVKKAEEVFNKIKDQKFPITSFACNQLLLLYKRVDKKKIVDVLELMEKENVKPSLFTYKILIDTKGQSNDITGMEEVVKEMKAAGIEPDISTQAIMARHYVYGGLKEKAEAMLKEMEGGNLKEHRWACRDLLPLYAELGQADEVRRVWKFCESSPRLEELIAAIEAWGKLKDVEEAEAIFERMCSTWKKLTSKHYSALLRVYANNKMVAKGKDLVKRMADSGIRIGPLTWDLLVRLHVEAGEVEKAESILQKATQQSQMKPMFTSYFVIMEQQFQCLVQAYINAKVPAYGIRERMKAENVFPNKGFAAQLVHVDAFRKTAVSDLLD</sequence>
<evidence type="ECO:0000259" key="5">
    <source>
        <dbReference type="Pfam" id="PF17177"/>
    </source>
</evidence>
<dbReference type="PANTHER" id="PTHR45717">
    <property type="entry name" value="OS12G0527900 PROTEIN"/>
    <property type="match status" value="1"/>
</dbReference>
<evidence type="ECO:0000256" key="4">
    <source>
        <dbReference type="SAM" id="MobiDB-lite"/>
    </source>
</evidence>
<feature type="region of interest" description="Disordered" evidence="4">
    <location>
        <begin position="52"/>
        <end position="108"/>
    </location>
</feature>
<feature type="repeat" description="PPR" evidence="3">
    <location>
        <begin position="347"/>
        <end position="381"/>
    </location>
</feature>
<feature type="compositionally biased region" description="Low complexity" evidence="4">
    <location>
        <begin position="72"/>
        <end position="93"/>
    </location>
</feature>
<dbReference type="FunFam" id="1.25.40.10:FF:000744">
    <property type="entry name" value="Pentatricopeptide repeat-containing protein, mitochondrial"/>
    <property type="match status" value="1"/>
</dbReference>
<dbReference type="Proteomes" id="UP000323000">
    <property type="component" value="Chromosome 2"/>
</dbReference>
<dbReference type="GO" id="GO:0003729">
    <property type="term" value="F:mRNA binding"/>
    <property type="evidence" value="ECO:0007669"/>
    <property type="project" value="UniProtKB-ARBA"/>
</dbReference>
<evidence type="ECO:0000313" key="7">
    <source>
        <dbReference type="Proteomes" id="UP000323000"/>
    </source>
</evidence>
<organism evidence="6 7">
    <name type="scientific">Acer yangbiense</name>
    <dbReference type="NCBI Taxonomy" id="1000413"/>
    <lineage>
        <taxon>Eukaryota</taxon>
        <taxon>Viridiplantae</taxon>
        <taxon>Streptophyta</taxon>
        <taxon>Embryophyta</taxon>
        <taxon>Tracheophyta</taxon>
        <taxon>Spermatophyta</taxon>
        <taxon>Magnoliopsida</taxon>
        <taxon>eudicotyledons</taxon>
        <taxon>Gunneridae</taxon>
        <taxon>Pentapetalae</taxon>
        <taxon>rosids</taxon>
        <taxon>malvids</taxon>
        <taxon>Sapindales</taxon>
        <taxon>Sapindaceae</taxon>
        <taxon>Hippocastanoideae</taxon>
        <taxon>Acereae</taxon>
        <taxon>Acer</taxon>
    </lineage>
</organism>
<gene>
    <name evidence="6" type="ORF">EZV62_005116</name>
</gene>
<dbReference type="InterPro" id="IPR033443">
    <property type="entry name" value="PROP1-like_PPR_dom"/>
</dbReference>
<feature type="compositionally biased region" description="Polar residues" evidence="4">
    <location>
        <begin position="52"/>
        <end position="61"/>
    </location>
</feature>
<keyword evidence="7" id="KW-1185">Reference proteome</keyword>
<dbReference type="AlphaFoldDB" id="A0A5C7ILU3"/>
<comment type="caution">
    <text evidence="6">The sequence shown here is derived from an EMBL/GenBank/DDBJ whole genome shotgun (WGS) entry which is preliminary data.</text>
</comment>
<dbReference type="InterPro" id="IPR011990">
    <property type="entry name" value="TPR-like_helical_dom_sf"/>
</dbReference>
<dbReference type="InterPro" id="IPR002885">
    <property type="entry name" value="PPR_rpt"/>
</dbReference>
<evidence type="ECO:0000256" key="1">
    <source>
        <dbReference type="ARBA" id="ARBA00007626"/>
    </source>
</evidence>
<keyword evidence="2" id="KW-0677">Repeat</keyword>
<dbReference type="OrthoDB" id="739241at2759"/>
<feature type="domain" description="PROP1-like PPR" evidence="5">
    <location>
        <begin position="280"/>
        <end position="440"/>
    </location>
</feature>
<proteinExistence type="inferred from homology"/>
<comment type="similarity">
    <text evidence="1">Belongs to the PPR family. P subfamily.</text>
</comment>
<protein>
    <recommendedName>
        <fullName evidence="5">PROP1-like PPR domain-containing protein</fullName>
    </recommendedName>
</protein>
<dbReference type="Pfam" id="PF17177">
    <property type="entry name" value="PPR_long"/>
    <property type="match status" value="1"/>
</dbReference>
<evidence type="ECO:0000313" key="6">
    <source>
        <dbReference type="EMBL" id="TXG70181.1"/>
    </source>
</evidence>
<dbReference type="Pfam" id="PF01535">
    <property type="entry name" value="PPR"/>
    <property type="match status" value="2"/>
</dbReference>
<name>A0A5C7ILU3_9ROSI</name>
<reference evidence="7" key="1">
    <citation type="journal article" date="2019" name="Gigascience">
        <title>De novo genome assembly of the endangered Acer yangbiense, a plant species with extremely small populations endemic to Yunnan Province, China.</title>
        <authorList>
            <person name="Yang J."/>
            <person name="Wariss H.M."/>
            <person name="Tao L."/>
            <person name="Zhang R."/>
            <person name="Yun Q."/>
            <person name="Hollingsworth P."/>
            <person name="Dao Z."/>
            <person name="Luo G."/>
            <person name="Guo H."/>
            <person name="Ma Y."/>
            <person name="Sun W."/>
        </authorList>
    </citation>
    <scope>NUCLEOTIDE SEQUENCE [LARGE SCALE GENOMIC DNA]</scope>
    <source>
        <strain evidence="7">cv. Malutang</strain>
    </source>
</reference>
<dbReference type="NCBIfam" id="TIGR00756">
    <property type="entry name" value="PPR"/>
    <property type="match status" value="2"/>
</dbReference>
<feature type="region of interest" description="Disordered" evidence="4">
    <location>
        <begin position="1"/>
        <end position="21"/>
    </location>
</feature>